<dbReference type="InterPro" id="IPR023393">
    <property type="entry name" value="START-like_dom_sf"/>
</dbReference>
<accession>A0A345EI18</accession>
<dbReference type="SUPFAM" id="SSF55961">
    <property type="entry name" value="Bet v1-like"/>
    <property type="match status" value="1"/>
</dbReference>
<evidence type="ECO:0000313" key="3">
    <source>
        <dbReference type="Proteomes" id="UP000252985"/>
    </source>
</evidence>
<dbReference type="OrthoDB" id="167073at2157"/>
<evidence type="ECO:0000313" key="1">
    <source>
        <dbReference type="EMBL" id="AXG08130.1"/>
    </source>
</evidence>
<proteinExistence type="predicted"/>
<reference evidence="2 3" key="1">
    <citation type="submission" date="2018-07" db="EMBL/GenBank/DDBJ databases">
        <title>Genome sequences of Haloplanus sp. CBA1112.</title>
        <authorList>
            <person name="Kim Y.B."/>
            <person name="Roh S.W."/>
        </authorList>
    </citation>
    <scope>NUCLEOTIDE SEQUENCE [LARGE SCALE GENOMIC DNA]</scope>
    <source>
        <strain evidence="2 3">CBA1112</strain>
    </source>
</reference>
<dbReference type="RefSeq" id="WP_114587250.1">
    <property type="nucleotide sequence ID" value="NZ_CP031148.1"/>
</dbReference>
<dbReference type="Pfam" id="PF10604">
    <property type="entry name" value="Polyketide_cyc2"/>
    <property type="match status" value="1"/>
</dbReference>
<gene>
    <name evidence="2" type="ORF">DU484_11645</name>
    <name evidence="1" type="ORF">DU500_11920</name>
</gene>
<evidence type="ECO:0000313" key="2">
    <source>
        <dbReference type="EMBL" id="AXG11840.1"/>
    </source>
</evidence>
<dbReference type="AlphaFoldDB" id="A0A345EI18"/>
<dbReference type="CDD" id="cd07812">
    <property type="entry name" value="SRPBCC"/>
    <property type="match status" value="1"/>
</dbReference>
<keyword evidence="4" id="KW-1185">Reference proteome</keyword>
<dbReference type="KEGG" id="haq:DU484_11645"/>
<dbReference type="GeneID" id="37287641"/>
<organism evidence="2 3">
    <name type="scientific">Haloplanus rubicundus</name>
    <dbReference type="NCBI Taxonomy" id="1547898"/>
    <lineage>
        <taxon>Archaea</taxon>
        <taxon>Methanobacteriati</taxon>
        <taxon>Methanobacteriota</taxon>
        <taxon>Stenosarchaea group</taxon>
        <taxon>Halobacteria</taxon>
        <taxon>Halobacteriales</taxon>
        <taxon>Haloferacaceae</taxon>
        <taxon>Haloplanus</taxon>
    </lineage>
</organism>
<protein>
    <submittedName>
        <fullName evidence="2">SRPBCC family protein</fullName>
    </submittedName>
</protein>
<dbReference type="Proteomes" id="UP000253273">
    <property type="component" value="Chromosome"/>
</dbReference>
<name>A0A345EI18_9EURY</name>
<sequence>MDRIHVSTVVCLPPEAVYDFLVDFPRYARYSKYLTGVTANGDGSPGTTYRLRFAWWKLSYTAHTEVTGADPPTRLDWRVTEDIDARGDWRVEPLDSVPAGLPDDADAACRVHLEVEFDPDSVGGGTIDLPRFVSLDWVVRKVKPVLVEEAERVVERIVADIEGRRREVELVVHEAPGGV</sequence>
<dbReference type="Proteomes" id="UP000252985">
    <property type="component" value="Chromosome"/>
</dbReference>
<evidence type="ECO:0000313" key="4">
    <source>
        <dbReference type="Proteomes" id="UP000253273"/>
    </source>
</evidence>
<dbReference type="EMBL" id="CP031148">
    <property type="protein sequence ID" value="AXG11840.1"/>
    <property type="molecule type" value="Genomic_DNA"/>
</dbReference>
<dbReference type="Gene3D" id="3.30.530.20">
    <property type="match status" value="1"/>
</dbReference>
<dbReference type="InterPro" id="IPR019587">
    <property type="entry name" value="Polyketide_cyclase/dehydratase"/>
</dbReference>
<accession>A0A345E7F8</accession>
<dbReference type="EMBL" id="CP031150">
    <property type="protein sequence ID" value="AXG08130.1"/>
    <property type="molecule type" value="Genomic_DNA"/>
</dbReference>
<dbReference type="KEGG" id="haj:DU500_11920"/>
<reference evidence="1 4" key="2">
    <citation type="submission" date="2018-07" db="EMBL/GenBank/DDBJ databases">
        <title>Genome sequences of Haloplanus sp. CBA1113.</title>
        <authorList>
            <person name="Kim Y.B."/>
            <person name="Roh S.W."/>
        </authorList>
    </citation>
    <scope>NUCLEOTIDE SEQUENCE [LARGE SCALE GENOMIC DNA]</scope>
    <source>
        <strain evidence="1 4">CBA1113</strain>
    </source>
</reference>